<keyword evidence="5" id="KW-1185">Reference proteome</keyword>
<evidence type="ECO:0000313" key="5">
    <source>
        <dbReference type="Proteomes" id="UP000232883"/>
    </source>
</evidence>
<dbReference type="PANTHER" id="PTHR43976">
    <property type="entry name" value="SHORT CHAIN DEHYDROGENASE"/>
    <property type="match status" value="1"/>
</dbReference>
<reference evidence="4 5" key="1">
    <citation type="submission" date="2017-11" db="EMBL/GenBank/DDBJ databases">
        <title>Taxonomic description and genome sequences of Spirosoma HA7 sp. nov., isolated from pollen microhabitat of Corylus avellana.</title>
        <authorList>
            <person name="Ambika Manirajan B."/>
            <person name="Suarez C."/>
            <person name="Ratering S."/>
            <person name="Geissler-Plaum R."/>
            <person name="Cardinale M."/>
            <person name="Sylvia S."/>
        </authorList>
    </citation>
    <scope>NUCLEOTIDE SEQUENCE [LARGE SCALE GENOMIC DNA]</scope>
    <source>
        <strain evidence="4 5">HA7</strain>
    </source>
</reference>
<dbReference type="CDD" id="cd05374">
    <property type="entry name" value="17beta-HSD-like_SDR_c"/>
    <property type="match status" value="1"/>
</dbReference>
<dbReference type="InterPro" id="IPR002347">
    <property type="entry name" value="SDR_fam"/>
</dbReference>
<keyword evidence="2" id="KW-0560">Oxidoreductase</keyword>
<comment type="similarity">
    <text evidence="1 3">Belongs to the short-chain dehydrogenases/reductases (SDR) family.</text>
</comment>
<gene>
    <name evidence="4" type="ORF">CWM47_34695</name>
</gene>
<dbReference type="InterPro" id="IPR051911">
    <property type="entry name" value="SDR_oxidoreductase"/>
</dbReference>
<dbReference type="RefSeq" id="WP_100993089.1">
    <property type="nucleotide sequence ID" value="NZ_CP025096.1"/>
</dbReference>
<dbReference type="AlphaFoldDB" id="A0A2K8Z9N3"/>
<dbReference type="PRINTS" id="PR00081">
    <property type="entry name" value="GDHRDH"/>
</dbReference>
<dbReference type="PANTHER" id="PTHR43976:SF16">
    <property type="entry name" value="SHORT-CHAIN DEHYDROGENASE_REDUCTASE FAMILY PROTEIN"/>
    <property type="match status" value="1"/>
</dbReference>
<evidence type="ECO:0000313" key="4">
    <source>
        <dbReference type="EMBL" id="AUD06549.1"/>
    </source>
</evidence>
<dbReference type="OrthoDB" id="9786056at2"/>
<proteinExistence type="inferred from homology"/>
<dbReference type="Pfam" id="PF00106">
    <property type="entry name" value="adh_short"/>
    <property type="match status" value="1"/>
</dbReference>
<dbReference type="Proteomes" id="UP000232883">
    <property type="component" value="Chromosome"/>
</dbReference>
<dbReference type="Gene3D" id="3.40.50.720">
    <property type="entry name" value="NAD(P)-binding Rossmann-like Domain"/>
    <property type="match status" value="1"/>
</dbReference>
<evidence type="ECO:0000256" key="1">
    <source>
        <dbReference type="ARBA" id="ARBA00006484"/>
    </source>
</evidence>
<dbReference type="KEGG" id="spir:CWM47_34695"/>
<dbReference type="PRINTS" id="PR00080">
    <property type="entry name" value="SDRFAMILY"/>
</dbReference>
<protein>
    <submittedName>
        <fullName evidence="4">Short-chain dehydrogenase/reductase</fullName>
    </submittedName>
</protein>
<dbReference type="SUPFAM" id="SSF51735">
    <property type="entry name" value="NAD(P)-binding Rossmann-fold domains"/>
    <property type="match status" value="1"/>
</dbReference>
<dbReference type="GO" id="GO:0016491">
    <property type="term" value="F:oxidoreductase activity"/>
    <property type="evidence" value="ECO:0007669"/>
    <property type="project" value="UniProtKB-KW"/>
</dbReference>
<dbReference type="EMBL" id="CP025096">
    <property type="protein sequence ID" value="AUD06549.1"/>
    <property type="molecule type" value="Genomic_DNA"/>
</dbReference>
<organism evidence="4 5">
    <name type="scientific">Spirosoma pollinicola</name>
    <dbReference type="NCBI Taxonomy" id="2057025"/>
    <lineage>
        <taxon>Bacteria</taxon>
        <taxon>Pseudomonadati</taxon>
        <taxon>Bacteroidota</taxon>
        <taxon>Cytophagia</taxon>
        <taxon>Cytophagales</taxon>
        <taxon>Cytophagaceae</taxon>
        <taxon>Spirosoma</taxon>
    </lineage>
</organism>
<dbReference type="InterPro" id="IPR036291">
    <property type="entry name" value="NAD(P)-bd_dom_sf"/>
</dbReference>
<evidence type="ECO:0000256" key="3">
    <source>
        <dbReference type="RuleBase" id="RU000363"/>
    </source>
</evidence>
<sequence>MAKTIFITGASSGIGKAAVILFASHGWNVAATMRNPQNETELQQYPAIKVYALDVTQTDSVNQAVAQALADFQQIDVLLNNAGYGLAGPLETASEEKIMDQFNTNVFGVMRTIKALLPAFRQAGGGTIINITSIGGLVGLPFNSIYHATKFGLDGMSESLNYELRPFGIRVKIVAPGGVITDFATRSLKRTVDGPSVYDASLEKVFAAFGKNSSGYSTAEQIAEVIYQAATDDTDQIRYVAGQDAQGTYNAWKGMSNEDFFSMINQRFGLSE</sequence>
<evidence type="ECO:0000256" key="2">
    <source>
        <dbReference type="ARBA" id="ARBA00023002"/>
    </source>
</evidence>
<name>A0A2K8Z9N3_9BACT</name>
<accession>A0A2K8Z9N3</accession>